<keyword evidence="8" id="KW-0963">Cytoplasm</keyword>
<dbReference type="InterPro" id="IPR014048">
    <property type="entry name" value="MethylDNA_cys_MeTrfase_DNA-bd"/>
</dbReference>
<organism evidence="11 12">
    <name type="scientific">Gryllotalpicola protaetiae</name>
    <dbReference type="NCBI Taxonomy" id="2419771"/>
    <lineage>
        <taxon>Bacteria</taxon>
        <taxon>Bacillati</taxon>
        <taxon>Actinomycetota</taxon>
        <taxon>Actinomycetes</taxon>
        <taxon>Micrococcales</taxon>
        <taxon>Microbacteriaceae</taxon>
        <taxon>Gryllotalpicola</taxon>
    </lineage>
</organism>
<evidence type="ECO:0000256" key="8">
    <source>
        <dbReference type="HAMAP-Rule" id="MF_00772"/>
    </source>
</evidence>
<feature type="domain" description="Methylated-DNA-[protein]-cysteine S-methyltransferase DNA binding" evidence="9">
    <location>
        <begin position="80"/>
        <end position="162"/>
    </location>
</feature>
<dbReference type="InterPro" id="IPR008332">
    <property type="entry name" value="MethylG_MeTrfase_N"/>
</dbReference>
<comment type="similarity">
    <text evidence="2 8">Belongs to the MGMT family.</text>
</comment>
<dbReference type="InterPro" id="IPR023546">
    <property type="entry name" value="MGMT"/>
</dbReference>
<keyword evidence="5 8" id="KW-0227">DNA damage</keyword>
<keyword evidence="6 8" id="KW-0234">DNA repair</keyword>
<comment type="catalytic activity">
    <reaction evidence="1 8">
        <text>a 4-O-methyl-thymidine in DNA + L-cysteinyl-[protein] = a thymidine in DNA + S-methyl-L-cysteinyl-[protein]</text>
        <dbReference type="Rhea" id="RHEA:53428"/>
        <dbReference type="Rhea" id="RHEA-COMP:10131"/>
        <dbReference type="Rhea" id="RHEA-COMP:10132"/>
        <dbReference type="Rhea" id="RHEA-COMP:13555"/>
        <dbReference type="Rhea" id="RHEA-COMP:13556"/>
        <dbReference type="ChEBI" id="CHEBI:29950"/>
        <dbReference type="ChEBI" id="CHEBI:82612"/>
        <dbReference type="ChEBI" id="CHEBI:137386"/>
        <dbReference type="ChEBI" id="CHEBI:137387"/>
        <dbReference type="EC" id="2.1.1.63"/>
    </reaction>
</comment>
<dbReference type="Pfam" id="PF01035">
    <property type="entry name" value="DNA_binding_1"/>
    <property type="match status" value="1"/>
</dbReference>
<dbReference type="PANTHER" id="PTHR10815">
    <property type="entry name" value="METHYLATED-DNA--PROTEIN-CYSTEINE METHYLTRANSFERASE"/>
    <property type="match status" value="1"/>
</dbReference>
<dbReference type="NCBIfam" id="TIGR00589">
    <property type="entry name" value="ogt"/>
    <property type="match status" value="1"/>
</dbReference>
<gene>
    <name evidence="11" type="ORF">D7I44_13435</name>
</gene>
<keyword evidence="12" id="KW-1185">Reference proteome</keyword>
<evidence type="ECO:0000256" key="4">
    <source>
        <dbReference type="ARBA" id="ARBA00022679"/>
    </source>
</evidence>
<dbReference type="Gene3D" id="3.30.160.70">
    <property type="entry name" value="Methylated DNA-protein cysteine methyltransferase domain"/>
    <property type="match status" value="1"/>
</dbReference>
<name>A0A387BKN1_9MICO</name>
<evidence type="ECO:0000256" key="2">
    <source>
        <dbReference type="ARBA" id="ARBA00008711"/>
    </source>
</evidence>
<dbReference type="RefSeq" id="WP_120789963.1">
    <property type="nucleotide sequence ID" value="NZ_CP032624.1"/>
</dbReference>
<dbReference type="GO" id="GO:0005737">
    <property type="term" value="C:cytoplasm"/>
    <property type="evidence" value="ECO:0007669"/>
    <property type="project" value="UniProtKB-SubCell"/>
</dbReference>
<accession>A0A387BKN1</accession>
<comment type="catalytic activity">
    <reaction evidence="7 8">
        <text>a 6-O-methyl-2'-deoxyguanosine in DNA + L-cysteinyl-[protein] = S-methyl-L-cysteinyl-[protein] + a 2'-deoxyguanosine in DNA</text>
        <dbReference type="Rhea" id="RHEA:24000"/>
        <dbReference type="Rhea" id="RHEA-COMP:10131"/>
        <dbReference type="Rhea" id="RHEA-COMP:10132"/>
        <dbReference type="Rhea" id="RHEA-COMP:11367"/>
        <dbReference type="Rhea" id="RHEA-COMP:11368"/>
        <dbReference type="ChEBI" id="CHEBI:29950"/>
        <dbReference type="ChEBI" id="CHEBI:82612"/>
        <dbReference type="ChEBI" id="CHEBI:85445"/>
        <dbReference type="ChEBI" id="CHEBI:85448"/>
        <dbReference type="EC" id="2.1.1.63"/>
    </reaction>
</comment>
<evidence type="ECO:0000256" key="6">
    <source>
        <dbReference type="ARBA" id="ARBA00023204"/>
    </source>
</evidence>
<dbReference type="PANTHER" id="PTHR10815:SF5">
    <property type="entry name" value="METHYLATED-DNA--PROTEIN-CYSTEINE METHYLTRANSFERASE"/>
    <property type="match status" value="1"/>
</dbReference>
<keyword evidence="3 8" id="KW-0489">Methyltransferase</keyword>
<evidence type="ECO:0000256" key="5">
    <source>
        <dbReference type="ARBA" id="ARBA00022763"/>
    </source>
</evidence>
<dbReference type="KEGG" id="gry:D7I44_13435"/>
<evidence type="ECO:0000259" key="9">
    <source>
        <dbReference type="Pfam" id="PF01035"/>
    </source>
</evidence>
<dbReference type="GO" id="GO:0032259">
    <property type="term" value="P:methylation"/>
    <property type="evidence" value="ECO:0007669"/>
    <property type="project" value="UniProtKB-KW"/>
</dbReference>
<dbReference type="Proteomes" id="UP000275069">
    <property type="component" value="Chromosome"/>
</dbReference>
<sequence>MTTAIPLFLARTDSPIGRLELTSDGDAVTSLSIAREGRLPLETLPENSNAVLDEAVRQLGEYFAGSRTTFDVPLHLAGTDFQKSVWAILAKLPFGEFTSYGEIGLELGLLTAGRAVGGAVGANPVPLLIGCHRVLSSNGRVTGYSGGDGIPTKLWLLAHEGITLAA</sequence>
<feature type="active site" description="Nucleophile; methyl group acceptor" evidence="8">
    <location>
        <position position="131"/>
    </location>
</feature>
<dbReference type="AlphaFoldDB" id="A0A387BKN1"/>
<evidence type="ECO:0000313" key="11">
    <source>
        <dbReference type="EMBL" id="AYG04433.1"/>
    </source>
</evidence>
<feature type="domain" description="Methylguanine DNA methyltransferase ribonuclease-like" evidence="10">
    <location>
        <begin position="12"/>
        <end position="75"/>
    </location>
</feature>
<evidence type="ECO:0000256" key="7">
    <source>
        <dbReference type="ARBA" id="ARBA00049348"/>
    </source>
</evidence>
<comment type="miscellaneous">
    <text evidence="8">This enzyme catalyzes only one turnover and therefore is not strictly catalytic. According to one definition, an enzyme is a biocatalyst that acts repeatedly and over many reaction cycles.</text>
</comment>
<dbReference type="GO" id="GO:0003908">
    <property type="term" value="F:methylated-DNA-[protein]-cysteine S-methyltransferase activity"/>
    <property type="evidence" value="ECO:0007669"/>
    <property type="project" value="UniProtKB-UniRule"/>
</dbReference>
<evidence type="ECO:0000313" key="12">
    <source>
        <dbReference type="Proteomes" id="UP000275069"/>
    </source>
</evidence>
<dbReference type="Gene3D" id="1.10.10.10">
    <property type="entry name" value="Winged helix-like DNA-binding domain superfamily/Winged helix DNA-binding domain"/>
    <property type="match status" value="1"/>
</dbReference>
<evidence type="ECO:0000256" key="1">
    <source>
        <dbReference type="ARBA" id="ARBA00001286"/>
    </source>
</evidence>
<dbReference type="InterPro" id="IPR036388">
    <property type="entry name" value="WH-like_DNA-bd_sf"/>
</dbReference>
<dbReference type="InterPro" id="IPR036631">
    <property type="entry name" value="MGMT_N_sf"/>
</dbReference>
<dbReference type="HAMAP" id="MF_00772">
    <property type="entry name" value="OGT"/>
    <property type="match status" value="1"/>
</dbReference>
<dbReference type="GO" id="GO:0006307">
    <property type="term" value="P:DNA alkylation repair"/>
    <property type="evidence" value="ECO:0007669"/>
    <property type="project" value="UniProtKB-UniRule"/>
</dbReference>
<dbReference type="OrthoDB" id="9802228at2"/>
<keyword evidence="4 8" id="KW-0808">Transferase</keyword>
<dbReference type="EMBL" id="CP032624">
    <property type="protein sequence ID" value="AYG04433.1"/>
    <property type="molecule type" value="Genomic_DNA"/>
</dbReference>
<protein>
    <recommendedName>
        <fullName evidence="8">Methylated-DNA--protein-cysteine methyltransferase</fullName>
        <ecNumber evidence="8">2.1.1.63</ecNumber>
    </recommendedName>
    <alternativeName>
        <fullName evidence="8">6-O-methylguanine-DNA methyltransferase</fullName>
        <shortName evidence="8">MGMT</shortName>
    </alternativeName>
    <alternativeName>
        <fullName evidence="8">O-6-methylguanine-DNA-alkyltransferase</fullName>
    </alternativeName>
</protein>
<dbReference type="EC" id="2.1.1.63" evidence="8"/>
<reference evidence="11 12" key="1">
    <citation type="submission" date="2018-09" db="EMBL/GenBank/DDBJ databases">
        <title>Genome sequencing of strain 2DFW10M-5.</title>
        <authorList>
            <person name="Heo J."/>
            <person name="Kim S.-J."/>
            <person name="Kwon S.-W."/>
        </authorList>
    </citation>
    <scope>NUCLEOTIDE SEQUENCE [LARGE SCALE GENOMIC DNA]</scope>
    <source>
        <strain evidence="11 12">2DFW10M-5</strain>
    </source>
</reference>
<dbReference type="InterPro" id="IPR036217">
    <property type="entry name" value="MethylDNA_cys_MeTrfase_DNAb"/>
</dbReference>
<comment type="function">
    <text evidence="8">Involved in the cellular defense against the biological effects of O6-methylguanine (O6-MeG) and O4-methylthymine (O4-MeT) in DNA. Repairs the methylated nucleobase in DNA by stoichiometrically transferring the methyl group to a cysteine residue in the enzyme. This is a suicide reaction: the enzyme is irreversibly inactivated.</text>
</comment>
<dbReference type="SUPFAM" id="SSF53155">
    <property type="entry name" value="Methylated DNA-protein cysteine methyltransferase domain"/>
    <property type="match status" value="1"/>
</dbReference>
<proteinExistence type="inferred from homology"/>
<evidence type="ECO:0000259" key="10">
    <source>
        <dbReference type="Pfam" id="PF02870"/>
    </source>
</evidence>
<dbReference type="FunFam" id="1.10.10.10:FF:000214">
    <property type="entry name" value="Methylated-DNA--protein-cysteine methyltransferase"/>
    <property type="match status" value="1"/>
</dbReference>
<evidence type="ECO:0000256" key="3">
    <source>
        <dbReference type="ARBA" id="ARBA00022603"/>
    </source>
</evidence>
<comment type="subcellular location">
    <subcellularLocation>
        <location evidence="8">Cytoplasm</location>
    </subcellularLocation>
</comment>
<dbReference type="CDD" id="cd06445">
    <property type="entry name" value="ATase"/>
    <property type="match status" value="1"/>
</dbReference>
<dbReference type="SUPFAM" id="SSF46767">
    <property type="entry name" value="Methylated DNA-protein cysteine methyltransferase, C-terminal domain"/>
    <property type="match status" value="1"/>
</dbReference>
<dbReference type="Pfam" id="PF02870">
    <property type="entry name" value="Methyltransf_1N"/>
    <property type="match status" value="1"/>
</dbReference>